<keyword evidence="1" id="KW-1133">Transmembrane helix</keyword>
<feature type="transmembrane region" description="Helical" evidence="1">
    <location>
        <begin position="292"/>
        <end position="311"/>
    </location>
</feature>
<feature type="transmembrane region" description="Helical" evidence="1">
    <location>
        <begin position="188"/>
        <end position="213"/>
    </location>
</feature>
<gene>
    <name evidence="3" type="ORF">CAPTEDRAFT_192923</name>
</gene>
<reference evidence="4" key="3">
    <citation type="submission" date="2015-06" db="UniProtKB">
        <authorList>
            <consortium name="EnsemblMetazoa"/>
        </authorList>
    </citation>
    <scope>IDENTIFICATION</scope>
</reference>
<dbReference type="Proteomes" id="UP000014760">
    <property type="component" value="Unassembled WGS sequence"/>
</dbReference>
<protein>
    <recommendedName>
        <fullName evidence="2">DUF7789 domain-containing protein</fullName>
    </recommendedName>
</protein>
<dbReference type="Pfam" id="PF25044">
    <property type="entry name" value="DUF7789"/>
    <property type="match status" value="2"/>
</dbReference>
<reference evidence="3 5" key="2">
    <citation type="journal article" date="2013" name="Nature">
        <title>Insights into bilaterian evolution from three spiralian genomes.</title>
        <authorList>
            <person name="Simakov O."/>
            <person name="Marletaz F."/>
            <person name="Cho S.J."/>
            <person name="Edsinger-Gonzales E."/>
            <person name="Havlak P."/>
            <person name="Hellsten U."/>
            <person name="Kuo D.H."/>
            <person name="Larsson T."/>
            <person name="Lv J."/>
            <person name="Arendt D."/>
            <person name="Savage R."/>
            <person name="Osoegawa K."/>
            <person name="de Jong P."/>
            <person name="Grimwood J."/>
            <person name="Chapman J.A."/>
            <person name="Shapiro H."/>
            <person name="Aerts A."/>
            <person name="Otillar R.P."/>
            <person name="Terry A.Y."/>
            <person name="Boore J.L."/>
            <person name="Grigoriev I.V."/>
            <person name="Lindberg D.R."/>
            <person name="Seaver E.C."/>
            <person name="Weisblat D.A."/>
            <person name="Putnam N.H."/>
            <person name="Rokhsar D.S."/>
        </authorList>
    </citation>
    <scope>NUCLEOTIDE SEQUENCE</scope>
    <source>
        <strain evidence="3 5">I ESC-2004</strain>
    </source>
</reference>
<proteinExistence type="predicted"/>
<dbReference type="PANTHER" id="PTHR39299">
    <property type="entry name" value="TRANSMEMBRANE PROTEIN"/>
    <property type="match status" value="1"/>
</dbReference>
<evidence type="ECO:0000313" key="4">
    <source>
        <dbReference type="EnsemblMetazoa" id="CapteP192923"/>
    </source>
</evidence>
<evidence type="ECO:0000259" key="2">
    <source>
        <dbReference type="Pfam" id="PF25044"/>
    </source>
</evidence>
<feature type="domain" description="DUF7789" evidence="2">
    <location>
        <begin position="30"/>
        <end position="166"/>
    </location>
</feature>
<feature type="transmembrane region" description="Helical" evidence="1">
    <location>
        <begin position="79"/>
        <end position="101"/>
    </location>
</feature>
<feature type="transmembrane region" description="Helical" evidence="1">
    <location>
        <begin position="45"/>
        <end position="67"/>
    </location>
</feature>
<evidence type="ECO:0000313" key="5">
    <source>
        <dbReference type="Proteomes" id="UP000014760"/>
    </source>
</evidence>
<dbReference type="AlphaFoldDB" id="R7V811"/>
<dbReference type="EnsemblMetazoa" id="CapteT192923">
    <property type="protein sequence ID" value="CapteP192923"/>
    <property type="gene ID" value="CapteG192923"/>
</dbReference>
<feature type="domain" description="DUF7789" evidence="2">
    <location>
        <begin position="178"/>
        <end position="304"/>
    </location>
</feature>
<feature type="transmembrane region" description="Helical" evidence="1">
    <location>
        <begin position="225"/>
        <end position="245"/>
    </location>
</feature>
<dbReference type="STRING" id="283909.R7V811"/>
<feature type="transmembrane region" description="Helical" evidence="1">
    <location>
        <begin position="148"/>
        <end position="167"/>
    </location>
</feature>
<evidence type="ECO:0000313" key="3">
    <source>
        <dbReference type="EMBL" id="ELU11895.1"/>
    </source>
</evidence>
<sequence>MTSMDSEGAPIETVPQVTPSVSRVRPTLLFGKRKAMAALMKKERIFMALSVINLLLVLSLTAYRLHIVVASKQTAQSDFTFAVMLLVNSVFCFVYVFNGILREREFEIYAYVAAVLVVFAYCVLEYAINSDPDTGRTLIKLASHSKIRLIFVCILGPVNIGFAIYIAREFGFLEFRIVGASEYLQMMYHLAALYQSLLKFDLQLTWSLVILVLHNGAEMELLEKIIIGVGIPFSLFWTVLGWAIVRYELCKTYIVFSILGFVQPAYVIFKLVDVYEALTGGSKETLLASDRVVLYVTLVAIAFSIIIRFALFVESIRCRWNFGKGLKERAFDVENERSRLLSKPRQRYLI</sequence>
<keyword evidence="1" id="KW-0812">Transmembrane</keyword>
<accession>R7V811</accession>
<dbReference type="EMBL" id="AMQN01005576">
    <property type="status" value="NOT_ANNOTATED_CDS"/>
    <property type="molecule type" value="Genomic_DNA"/>
</dbReference>
<dbReference type="EMBL" id="KB296320">
    <property type="protein sequence ID" value="ELU11895.1"/>
    <property type="molecule type" value="Genomic_DNA"/>
</dbReference>
<feature type="transmembrane region" description="Helical" evidence="1">
    <location>
        <begin position="252"/>
        <end position="272"/>
    </location>
</feature>
<dbReference type="HOGENOM" id="CLU_068980_0_0_1"/>
<dbReference type="PANTHER" id="PTHR39299:SF1">
    <property type="entry name" value="TRANSMEMBRANE PROTEIN"/>
    <property type="match status" value="1"/>
</dbReference>
<reference evidence="5" key="1">
    <citation type="submission" date="2012-12" db="EMBL/GenBank/DDBJ databases">
        <authorList>
            <person name="Hellsten U."/>
            <person name="Grimwood J."/>
            <person name="Chapman J.A."/>
            <person name="Shapiro H."/>
            <person name="Aerts A."/>
            <person name="Otillar R.P."/>
            <person name="Terry A.Y."/>
            <person name="Boore J.L."/>
            <person name="Simakov O."/>
            <person name="Marletaz F."/>
            <person name="Cho S.-J."/>
            <person name="Edsinger-Gonzales E."/>
            <person name="Havlak P."/>
            <person name="Kuo D.-H."/>
            <person name="Larsson T."/>
            <person name="Lv J."/>
            <person name="Arendt D."/>
            <person name="Savage R."/>
            <person name="Osoegawa K."/>
            <person name="de Jong P."/>
            <person name="Lindberg D.R."/>
            <person name="Seaver E.C."/>
            <person name="Weisblat D.A."/>
            <person name="Putnam N.H."/>
            <person name="Grigoriev I.V."/>
            <person name="Rokhsar D.S."/>
        </authorList>
    </citation>
    <scope>NUCLEOTIDE SEQUENCE</scope>
    <source>
        <strain evidence="5">I ESC-2004</strain>
    </source>
</reference>
<feature type="transmembrane region" description="Helical" evidence="1">
    <location>
        <begin position="108"/>
        <end position="128"/>
    </location>
</feature>
<dbReference type="OrthoDB" id="2448307at2759"/>
<evidence type="ECO:0000256" key="1">
    <source>
        <dbReference type="SAM" id="Phobius"/>
    </source>
</evidence>
<dbReference type="OMA" id="RERMFAP"/>
<organism evidence="3">
    <name type="scientific">Capitella teleta</name>
    <name type="common">Polychaete worm</name>
    <dbReference type="NCBI Taxonomy" id="283909"/>
    <lineage>
        <taxon>Eukaryota</taxon>
        <taxon>Metazoa</taxon>
        <taxon>Spiralia</taxon>
        <taxon>Lophotrochozoa</taxon>
        <taxon>Annelida</taxon>
        <taxon>Polychaeta</taxon>
        <taxon>Sedentaria</taxon>
        <taxon>Scolecida</taxon>
        <taxon>Capitellidae</taxon>
        <taxon>Capitella</taxon>
    </lineage>
</organism>
<dbReference type="InterPro" id="IPR056691">
    <property type="entry name" value="DUF7789"/>
</dbReference>
<keyword evidence="1" id="KW-0472">Membrane</keyword>
<keyword evidence="5" id="KW-1185">Reference proteome</keyword>
<name>R7V811_CAPTE</name>